<feature type="domain" description="FAD-binding" evidence="2">
    <location>
        <begin position="6"/>
        <end position="344"/>
    </location>
</feature>
<protein>
    <submittedName>
        <fullName evidence="3">Bifunctional 3-(3-hydroxy-phenyl)propionate/3-hydroxycinnamic acid hydroxylase</fullName>
    </submittedName>
</protein>
<comment type="caution">
    <text evidence="3">The sequence shown here is derived from an EMBL/GenBank/DDBJ whole genome shotgun (WGS) entry which is preliminary data.</text>
</comment>
<dbReference type="InterPro" id="IPR002938">
    <property type="entry name" value="FAD-bd"/>
</dbReference>
<dbReference type="Pfam" id="PF01494">
    <property type="entry name" value="FAD_binding_3"/>
    <property type="match status" value="1"/>
</dbReference>
<dbReference type="InterPro" id="IPR050631">
    <property type="entry name" value="PheA/TfdB_FAD_monoxygenase"/>
</dbReference>
<keyword evidence="4" id="KW-1185">Reference proteome</keyword>
<reference evidence="4" key="1">
    <citation type="journal article" date="2019" name="Int. J. Syst. Evol. Microbiol.">
        <title>The Global Catalogue of Microorganisms (GCM) 10K type strain sequencing project: providing services to taxonomists for standard genome sequencing and annotation.</title>
        <authorList>
            <consortium name="The Broad Institute Genomics Platform"/>
            <consortium name="The Broad Institute Genome Sequencing Center for Infectious Disease"/>
            <person name="Wu L."/>
            <person name="Ma J."/>
        </authorList>
    </citation>
    <scope>NUCLEOTIDE SEQUENCE [LARGE SCALE GENOMIC DNA]</scope>
    <source>
        <strain evidence="4">JCM 16904</strain>
    </source>
</reference>
<dbReference type="EMBL" id="BAAAZP010000237">
    <property type="protein sequence ID" value="GAA3717126.1"/>
    <property type="molecule type" value="Genomic_DNA"/>
</dbReference>
<dbReference type="PANTHER" id="PTHR43476:SF3">
    <property type="entry name" value="FAD-BINDING MONOOXYGENASE"/>
    <property type="match status" value="1"/>
</dbReference>
<sequence>MQSAVDTDVLIVGAGPVGLMLANLLGLYGRRVTVIEARAELIDYPRGVGMDDESFRTIQTAQLVEQVAQHTVPHHIVRLVNGKGQVLMVNDPATDEFGWPRKHGFVQPLVDRELLAGLRRYPSADVRFSHELVGLHEEPDHVRADVSLGGPEGSVSQIRARYLVGCEGGRSFTRRWMDVGFEGVSPSTRWLVIDVDNDPLGTPNVYLGADPRRPYVSIGLPHGIRRWEFMLFDDEPAELAEDRTFLAKLLTGHVPDPHALEVIGQRVFSHHGRIATRFRKNRVLLAGDAAHLMPVWLGQGWNSGIRDATNLAWKLASVLRGLCDDALLDTYDLERREHAKAMIDLNMTAGSIMKADRRLATVRDTVAGALSLVPAMKSYLTDMRFKPMPRYRRGVVVDPSRQTAGSAADTIRPRLVPVVDAPDRTSPVGLQFIQPRVRTAAAGDALFDDVIGNWWAIVAWGNDPSRLLTPDDLDRVRDLGIGLVCVVPEQQRQWAERAYGGAAVPVTVVGDLQGRIKRWFDERPLGVVFLRPDRFVAAACLAQQTSATLRAVLQAMSYVKREPKG</sequence>
<dbReference type="InterPro" id="IPR036188">
    <property type="entry name" value="FAD/NAD-bd_sf"/>
</dbReference>
<evidence type="ECO:0000259" key="2">
    <source>
        <dbReference type="Pfam" id="PF01494"/>
    </source>
</evidence>
<evidence type="ECO:0000313" key="3">
    <source>
        <dbReference type="EMBL" id="GAA3717126.1"/>
    </source>
</evidence>
<keyword evidence="1" id="KW-0560">Oxidoreductase</keyword>
<accession>A0ABP7EE67</accession>
<evidence type="ECO:0000256" key="1">
    <source>
        <dbReference type="ARBA" id="ARBA00023002"/>
    </source>
</evidence>
<dbReference type="RefSeq" id="WP_344896107.1">
    <property type="nucleotide sequence ID" value="NZ_BAAAZP010000237.1"/>
</dbReference>
<dbReference type="SUPFAM" id="SSF51905">
    <property type="entry name" value="FAD/NAD(P)-binding domain"/>
    <property type="match status" value="1"/>
</dbReference>
<dbReference type="Gene3D" id="3.30.70.2450">
    <property type="match status" value="1"/>
</dbReference>
<dbReference type="Proteomes" id="UP001500902">
    <property type="component" value="Unassembled WGS sequence"/>
</dbReference>
<dbReference type="PANTHER" id="PTHR43476">
    <property type="entry name" value="3-(3-HYDROXY-PHENYL)PROPIONATE/3-HYDROXYCINNAMIC ACID HYDROXYLASE"/>
    <property type="match status" value="1"/>
</dbReference>
<gene>
    <name evidence="3" type="ORF">GCM10022224_098500</name>
</gene>
<evidence type="ECO:0000313" key="4">
    <source>
        <dbReference type="Proteomes" id="UP001500902"/>
    </source>
</evidence>
<dbReference type="Gene3D" id="3.50.50.60">
    <property type="entry name" value="FAD/NAD(P)-binding domain"/>
    <property type="match status" value="1"/>
</dbReference>
<organism evidence="3 4">
    <name type="scientific">Nonomuraea antimicrobica</name>
    <dbReference type="NCBI Taxonomy" id="561173"/>
    <lineage>
        <taxon>Bacteria</taxon>
        <taxon>Bacillati</taxon>
        <taxon>Actinomycetota</taxon>
        <taxon>Actinomycetes</taxon>
        <taxon>Streptosporangiales</taxon>
        <taxon>Streptosporangiaceae</taxon>
        <taxon>Nonomuraea</taxon>
    </lineage>
</organism>
<name>A0ABP7EE67_9ACTN</name>
<proteinExistence type="predicted"/>
<dbReference type="PRINTS" id="PR00420">
    <property type="entry name" value="RNGMNOXGNASE"/>
</dbReference>